<feature type="domain" description="HTH merR-type" evidence="4">
    <location>
        <begin position="1"/>
        <end position="69"/>
    </location>
</feature>
<dbReference type="GO" id="GO:0003677">
    <property type="term" value="F:DNA binding"/>
    <property type="evidence" value="ECO:0007669"/>
    <property type="project" value="UniProtKB-KW"/>
</dbReference>
<dbReference type="PANTHER" id="PTHR30204:SF92">
    <property type="entry name" value="HTH-TYPE TRANSCRIPTIONAL REGULATOR ZNTR"/>
    <property type="match status" value="1"/>
</dbReference>
<dbReference type="SUPFAM" id="SSF46955">
    <property type="entry name" value="Putative DNA-binding domain"/>
    <property type="match status" value="1"/>
</dbReference>
<dbReference type="Pfam" id="PF09278">
    <property type="entry name" value="MerR-DNA-bind"/>
    <property type="match status" value="1"/>
</dbReference>
<dbReference type="EMBL" id="FNAP01000007">
    <property type="protein sequence ID" value="SDE46671.1"/>
    <property type="molecule type" value="Genomic_DNA"/>
</dbReference>
<reference evidence="5 6" key="1">
    <citation type="submission" date="2016-10" db="EMBL/GenBank/DDBJ databases">
        <authorList>
            <person name="de Groot N.N."/>
        </authorList>
    </citation>
    <scope>NUCLEOTIDE SEQUENCE [LARGE SCALE GENOMIC DNA]</scope>
    <source>
        <strain evidence="5 6">ATCC 700224</strain>
    </source>
</reference>
<organism evidence="5 6">
    <name type="scientific">Rhodospira trueperi</name>
    <dbReference type="NCBI Taxonomy" id="69960"/>
    <lineage>
        <taxon>Bacteria</taxon>
        <taxon>Pseudomonadati</taxon>
        <taxon>Pseudomonadota</taxon>
        <taxon>Alphaproteobacteria</taxon>
        <taxon>Rhodospirillales</taxon>
        <taxon>Rhodospirillaceae</taxon>
        <taxon>Rhodospira</taxon>
    </lineage>
</organism>
<dbReference type="OrthoDB" id="9802944at2"/>
<evidence type="ECO:0000256" key="1">
    <source>
        <dbReference type="ARBA" id="ARBA00023015"/>
    </source>
</evidence>
<dbReference type="InterPro" id="IPR015358">
    <property type="entry name" value="Tscrpt_reg_MerR_DNA-bd"/>
</dbReference>
<dbReference type="STRING" id="69960.SAMN05421720_10741"/>
<dbReference type="InterPro" id="IPR047057">
    <property type="entry name" value="MerR_fam"/>
</dbReference>
<evidence type="ECO:0000313" key="6">
    <source>
        <dbReference type="Proteomes" id="UP000199412"/>
    </source>
</evidence>
<dbReference type="RefSeq" id="WP_092785971.1">
    <property type="nucleotide sequence ID" value="NZ_FNAP01000007.1"/>
</dbReference>
<keyword evidence="6" id="KW-1185">Reference proteome</keyword>
<dbReference type="Proteomes" id="UP000199412">
    <property type="component" value="Unassembled WGS sequence"/>
</dbReference>
<sequence>MNIGTLARLTGAKADTIRYYERIGLLPAPARTAGNHRVYGQEHLARLAFVRGARRLGFTLDEVRELIALGGHANRSCADIHAVAQRHLDAVDARIADLNRLRNELAHLVDQCEGGEVRRCGVLDALPHLTMAGEGDQGADQGQPP</sequence>
<dbReference type="InterPro" id="IPR009061">
    <property type="entry name" value="DNA-bd_dom_put_sf"/>
</dbReference>
<proteinExistence type="predicted"/>
<dbReference type="PANTHER" id="PTHR30204">
    <property type="entry name" value="REDOX-CYCLING DRUG-SENSING TRANSCRIPTIONAL ACTIVATOR SOXR"/>
    <property type="match status" value="1"/>
</dbReference>
<dbReference type="PRINTS" id="PR00040">
    <property type="entry name" value="HTHMERR"/>
</dbReference>
<keyword evidence="1" id="KW-0805">Transcription regulation</keyword>
<evidence type="ECO:0000256" key="3">
    <source>
        <dbReference type="ARBA" id="ARBA00023163"/>
    </source>
</evidence>
<name>A0A1G7D564_9PROT</name>
<dbReference type="Gene3D" id="1.10.1660.10">
    <property type="match status" value="1"/>
</dbReference>
<keyword evidence="3" id="KW-0804">Transcription</keyword>
<dbReference type="AlphaFoldDB" id="A0A1G7D564"/>
<evidence type="ECO:0000259" key="4">
    <source>
        <dbReference type="PROSITE" id="PS50937"/>
    </source>
</evidence>
<keyword evidence="2" id="KW-0238">DNA-binding</keyword>
<dbReference type="Pfam" id="PF00376">
    <property type="entry name" value="MerR"/>
    <property type="match status" value="1"/>
</dbReference>
<dbReference type="PROSITE" id="PS50937">
    <property type="entry name" value="HTH_MERR_2"/>
    <property type="match status" value="1"/>
</dbReference>
<dbReference type="SMART" id="SM00422">
    <property type="entry name" value="HTH_MERR"/>
    <property type="match status" value="1"/>
</dbReference>
<dbReference type="InterPro" id="IPR000551">
    <property type="entry name" value="MerR-type_HTH_dom"/>
</dbReference>
<evidence type="ECO:0000313" key="5">
    <source>
        <dbReference type="EMBL" id="SDE46671.1"/>
    </source>
</evidence>
<dbReference type="GO" id="GO:0003700">
    <property type="term" value="F:DNA-binding transcription factor activity"/>
    <property type="evidence" value="ECO:0007669"/>
    <property type="project" value="InterPro"/>
</dbReference>
<protein>
    <submittedName>
        <fullName evidence="5">Cu(I)-responsive transcriptional regulator</fullName>
    </submittedName>
</protein>
<accession>A0A1G7D564</accession>
<gene>
    <name evidence="5" type="ORF">SAMN05421720_10741</name>
</gene>
<dbReference type="CDD" id="cd04785">
    <property type="entry name" value="HTH_CadR-PbrR-like"/>
    <property type="match status" value="1"/>
</dbReference>
<evidence type="ECO:0000256" key="2">
    <source>
        <dbReference type="ARBA" id="ARBA00023125"/>
    </source>
</evidence>